<accession>A0AAW0U5W1</accession>
<sequence length="191" mass="22069">MRGWDEKTKWGEEFCRVKYCAVMSESRQDHCCSAFKQCCAYVEMRSSAGPFTYLEVGEVAKTPPPPPPPPTFNPRDIYVGPPKSMRLVEETKPPSLSLTRHHHHHHYRNHHSTPQPRPAIHLLGAGEDIMKTSYNDQLVKDHERLCVASFCALMSPNQHKLCCSIYDQCCSYSNYRHLFDPFHPDNNGRRR</sequence>
<protein>
    <submittedName>
        <fullName evidence="2">Uncharacterized protein</fullName>
    </submittedName>
</protein>
<comment type="caution">
    <text evidence="2">The sequence shown here is derived from an EMBL/GenBank/DDBJ whole genome shotgun (WGS) entry which is preliminary data.</text>
</comment>
<keyword evidence="3" id="KW-1185">Reference proteome</keyword>
<reference evidence="2 3" key="1">
    <citation type="submission" date="2023-03" db="EMBL/GenBank/DDBJ databases">
        <title>High-quality genome of Scylla paramamosain provides insights in environmental adaptation.</title>
        <authorList>
            <person name="Zhang L."/>
        </authorList>
    </citation>
    <scope>NUCLEOTIDE SEQUENCE [LARGE SCALE GENOMIC DNA]</scope>
    <source>
        <strain evidence="2">LZ_2023a</strain>
        <tissue evidence="2">Muscle</tissue>
    </source>
</reference>
<gene>
    <name evidence="2" type="ORF">O3P69_006105</name>
</gene>
<feature type="region of interest" description="Disordered" evidence="1">
    <location>
        <begin position="92"/>
        <end position="117"/>
    </location>
</feature>
<dbReference type="EMBL" id="JARAKH010000018">
    <property type="protein sequence ID" value="KAK8395131.1"/>
    <property type="molecule type" value="Genomic_DNA"/>
</dbReference>
<dbReference type="Proteomes" id="UP001487740">
    <property type="component" value="Unassembled WGS sequence"/>
</dbReference>
<name>A0AAW0U5W1_SCYPA</name>
<evidence type="ECO:0000256" key="1">
    <source>
        <dbReference type="SAM" id="MobiDB-lite"/>
    </source>
</evidence>
<organism evidence="2 3">
    <name type="scientific">Scylla paramamosain</name>
    <name type="common">Mud crab</name>
    <dbReference type="NCBI Taxonomy" id="85552"/>
    <lineage>
        <taxon>Eukaryota</taxon>
        <taxon>Metazoa</taxon>
        <taxon>Ecdysozoa</taxon>
        <taxon>Arthropoda</taxon>
        <taxon>Crustacea</taxon>
        <taxon>Multicrustacea</taxon>
        <taxon>Malacostraca</taxon>
        <taxon>Eumalacostraca</taxon>
        <taxon>Eucarida</taxon>
        <taxon>Decapoda</taxon>
        <taxon>Pleocyemata</taxon>
        <taxon>Brachyura</taxon>
        <taxon>Eubrachyura</taxon>
        <taxon>Portunoidea</taxon>
        <taxon>Portunidae</taxon>
        <taxon>Portuninae</taxon>
        <taxon>Scylla</taxon>
    </lineage>
</organism>
<evidence type="ECO:0000313" key="2">
    <source>
        <dbReference type="EMBL" id="KAK8395131.1"/>
    </source>
</evidence>
<feature type="compositionally biased region" description="Basic residues" evidence="1">
    <location>
        <begin position="99"/>
        <end position="111"/>
    </location>
</feature>
<evidence type="ECO:0000313" key="3">
    <source>
        <dbReference type="Proteomes" id="UP001487740"/>
    </source>
</evidence>
<proteinExistence type="predicted"/>
<dbReference type="AlphaFoldDB" id="A0AAW0U5W1"/>